<dbReference type="Proteomes" id="UP000317155">
    <property type="component" value="Unassembled WGS sequence"/>
</dbReference>
<dbReference type="InterPro" id="IPR037914">
    <property type="entry name" value="SpoVT-AbrB_sf"/>
</dbReference>
<keyword evidence="1 3" id="KW-0238">DNA-binding</keyword>
<dbReference type="Gene3D" id="2.10.260.10">
    <property type="match status" value="1"/>
</dbReference>
<evidence type="ECO:0000259" key="2">
    <source>
        <dbReference type="PROSITE" id="PS51740"/>
    </source>
</evidence>
<protein>
    <submittedName>
        <fullName evidence="3">AbrB/MazE/SpoVT family DNA-binding domain-containing protein</fullName>
    </submittedName>
</protein>
<accession>A0A550JJJ5</accession>
<proteinExistence type="predicted"/>
<dbReference type="OrthoDB" id="199763at2"/>
<dbReference type="PANTHER" id="PTHR34860:SF6">
    <property type="entry name" value="REPRESSOR-LIKE PROTEIN SSO7C3"/>
    <property type="match status" value="1"/>
</dbReference>
<name>A0A550JJJ5_9BACT</name>
<dbReference type="NCBIfam" id="TIGR01439">
    <property type="entry name" value="lp_hng_hel_AbrB"/>
    <property type="match status" value="1"/>
</dbReference>
<dbReference type="PANTHER" id="PTHR34860">
    <property type="entry name" value="REPRESSOR-LIKE PROTEIN SSO7C3"/>
    <property type="match status" value="1"/>
</dbReference>
<evidence type="ECO:0000256" key="1">
    <source>
        <dbReference type="PROSITE-ProRule" id="PRU01076"/>
    </source>
</evidence>
<evidence type="ECO:0000313" key="4">
    <source>
        <dbReference type="Proteomes" id="UP000317155"/>
    </source>
</evidence>
<feature type="domain" description="SpoVT-AbrB" evidence="2">
    <location>
        <begin position="15"/>
        <end position="60"/>
    </location>
</feature>
<dbReference type="PROSITE" id="PS51740">
    <property type="entry name" value="SPOVT_ABRB"/>
    <property type="match status" value="1"/>
</dbReference>
<dbReference type="GO" id="GO:0003677">
    <property type="term" value="F:DNA binding"/>
    <property type="evidence" value="ECO:0007669"/>
    <property type="project" value="UniProtKB-UniRule"/>
</dbReference>
<gene>
    <name evidence="3" type="ORF">FL622_04625</name>
</gene>
<keyword evidence="4" id="KW-1185">Reference proteome</keyword>
<sequence>MLLSQPCCSVRRPIMPMAKLSSKAQIVLPAAIRKRLHIEPGDTLEITEENNVILIRKAPESTADALGACGSSLWRDYEKELEEARDQWSA</sequence>
<dbReference type="SUPFAM" id="SSF89447">
    <property type="entry name" value="AbrB/MazE/MraZ-like"/>
    <property type="match status" value="1"/>
</dbReference>
<organism evidence="3 4">
    <name type="scientific">Trichloromonas acetexigens</name>
    <dbReference type="NCBI Taxonomy" id="38815"/>
    <lineage>
        <taxon>Bacteria</taxon>
        <taxon>Pseudomonadati</taxon>
        <taxon>Thermodesulfobacteriota</taxon>
        <taxon>Desulfuromonadia</taxon>
        <taxon>Desulfuromonadales</taxon>
        <taxon>Trichloromonadaceae</taxon>
        <taxon>Trichloromonas</taxon>
    </lineage>
</organism>
<reference evidence="3 4" key="1">
    <citation type="submission" date="2019-07" db="EMBL/GenBank/DDBJ databases">
        <title>Insights of Desulfuromonas acetexigens electromicrobiology.</title>
        <authorList>
            <person name="Katuri K."/>
            <person name="Sapireddy V."/>
            <person name="Shaw D.R."/>
            <person name="Saikaly P."/>
        </authorList>
    </citation>
    <scope>NUCLEOTIDE SEQUENCE [LARGE SCALE GENOMIC DNA]</scope>
    <source>
        <strain evidence="3 4">2873</strain>
    </source>
</reference>
<dbReference type="Pfam" id="PF04014">
    <property type="entry name" value="MazE_antitoxin"/>
    <property type="match status" value="1"/>
</dbReference>
<comment type="caution">
    <text evidence="3">The sequence shown here is derived from an EMBL/GenBank/DDBJ whole genome shotgun (WGS) entry which is preliminary data.</text>
</comment>
<dbReference type="SMART" id="SM00966">
    <property type="entry name" value="SpoVT_AbrB"/>
    <property type="match status" value="1"/>
</dbReference>
<dbReference type="InterPro" id="IPR052975">
    <property type="entry name" value="Repressor-like_regulatory"/>
</dbReference>
<dbReference type="InterPro" id="IPR007159">
    <property type="entry name" value="SpoVT-AbrB_dom"/>
</dbReference>
<dbReference type="EMBL" id="VJVV01000002">
    <property type="protein sequence ID" value="TRO83374.1"/>
    <property type="molecule type" value="Genomic_DNA"/>
</dbReference>
<dbReference type="AlphaFoldDB" id="A0A550JJJ5"/>
<evidence type="ECO:0000313" key="3">
    <source>
        <dbReference type="EMBL" id="TRO83374.1"/>
    </source>
</evidence>